<feature type="chain" id="PRO_5043088761" evidence="2">
    <location>
        <begin position="27"/>
        <end position="285"/>
    </location>
</feature>
<proteinExistence type="inferred from homology"/>
<dbReference type="GO" id="GO:0015288">
    <property type="term" value="F:porin activity"/>
    <property type="evidence" value="ECO:0007669"/>
    <property type="project" value="InterPro"/>
</dbReference>
<comment type="similarity">
    <text evidence="1 2">Belongs to the OprB family.</text>
</comment>
<dbReference type="PROSITE" id="PS51257">
    <property type="entry name" value="PROKAR_LIPOPROTEIN"/>
    <property type="match status" value="1"/>
</dbReference>
<dbReference type="KEGG" id="tpsc:RBB77_15355"/>
<gene>
    <name evidence="3" type="ORF">RBB77_15355</name>
</gene>
<reference evidence="3" key="2">
    <citation type="journal article" date="2024" name="Environ. Microbiol.">
        <title>Genome analysis and description of Tunturibacter gen. nov. expands the diversity of Terriglobia in tundra soils.</title>
        <authorList>
            <person name="Messyasz A."/>
            <person name="Mannisto M.K."/>
            <person name="Kerkhof L.J."/>
            <person name="Haggblom M.M."/>
        </authorList>
    </citation>
    <scope>NUCLEOTIDE SEQUENCE</scope>
    <source>
        <strain evidence="3">X5P6</strain>
    </source>
</reference>
<sequence>MARHRSMLRYSIAWLVACLLAASCSADGQLSSGTNRVSTQPKFGCQHPADPHRRQHGCNDAVFGADETLTGGWDDIRRAAKRIGITPTASYALNINLNSANGENHGADFALQSGNKGVLAIGEIDYLHNQKANSTGKPGQITVGFLHSNNSFPSLVNPLEQIDGYNGVYLMGQHMVFRPDGPGTSRGATVWGEWALNSKDLISPIPTFWGAGLSYEGLIPARKNDTVSVGLVCAEASKSAPANAEKLLELNYQWSHSRYLTITPHGQYFWKRESRDGRNAAVLGI</sequence>
<dbReference type="InterPro" id="IPR007049">
    <property type="entry name" value="Carb-sel_porin_OprB"/>
</dbReference>
<evidence type="ECO:0000256" key="2">
    <source>
        <dbReference type="RuleBase" id="RU363072"/>
    </source>
</evidence>
<dbReference type="AlphaFoldDB" id="A0AAU7ZMR2"/>
<dbReference type="GO" id="GO:0016020">
    <property type="term" value="C:membrane"/>
    <property type="evidence" value="ECO:0007669"/>
    <property type="project" value="InterPro"/>
</dbReference>
<dbReference type="RefSeq" id="WP_353062662.1">
    <property type="nucleotide sequence ID" value="NZ_CP132942.1"/>
</dbReference>
<dbReference type="InterPro" id="IPR038673">
    <property type="entry name" value="OprB_sf"/>
</dbReference>
<reference evidence="3" key="1">
    <citation type="submission" date="2023-08" db="EMBL/GenBank/DDBJ databases">
        <authorList>
            <person name="Messyasz A."/>
            <person name="Mannisto M.K."/>
            <person name="Kerkhof L.J."/>
            <person name="Haggblom M."/>
        </authorList>
    </citation>
    <scope>NUCLEOTIDE SEQUENCE</scope>
    <source>
        <strain evidence="3">X5P6</strain>
    </source>
</reference>
<keyword evidence="2" id="KW-0732">Signal</keyword>
<organism evidence="3">
    <name type="scientific">Tunturiibacter psychrotolerans</name>
    <dbReference type="NCBI Taxonomy" id="3069686"/>
    <lineage>
        <taxon>Bacteria</taxon>
        <taxon>Pseudomonadati</taxon>
        <taxon>Acidobacteriota</taxon>
        <taxon>Terriglobia</taxon>
        <taxon>Terriglobales</taxon>
        <taxon>Acidobacteriaceae</taxon>
        <taxon>Tunturiibacter</taxon>
    </lineage>
</organism>
<protein>
    <submittedName>
        <fullName evidence="3">Carbohydrate porin</fullName>
    </submittedName>
</protein>
<evidence type="ECO:0000256" key="1">
    <source>
        <dbReference type="ARBA" id="ARBA00008769"/>
    </source>
</evidence>
<feature type="signal peptide" evidence="2">
    <location>
        <begin position="1"/>
        <end position="26"/>
    </location>
</feature>
<name>A0AAU7ZMR2_9BACT</name>
<dbReference type="EMBL" id="CP132942">
    <property type="protein sequence ID" value="XCB31819.1"/>
    <property type="molecule type" value="Genomic_DNA"/>
</dbReference>
<dbReference type="Gene3D" id="2.40.160.180">
    <property type="entry name" value="Carbohydrate-selective porin OprB"/>
    <property type="match status" value="1"/>
</dbReference>
<dbReference type="GO" id="GO:0008643">
    <property type="term" value="P:carbohydrate transport"/>
    <property type="evidence" value="ECO:0007669"/>
    <property type="project" value="InterPro"/>
</dbReference>
<evidence type="ECO:0000313" key="3">
    <source>
        <dbReference type="EMBL" id="XCB31819.1"/>
    </source>
</evidence>
<accession>A0AAU7ZMR2</accession>
<dbReference type="Pfam" id="PF04966">
    <property type="entry name" value="OprB"/>
    <property type="match status" value="1"/>
</dbReference>